<dbReference type="Pfam" id="PF00006">
    <property type="entry name" value="ATP-synt_ab"/>
    <property type="match status" value="1"/>
</dbReference>
<dbReference type="PANTHER" id="PTHR48082:SF2">
    <property type="entry name" value="ATP SYNTHASE SUBUNIT ALPHA, MITOCHONDRIAL"/>
    <property type="match status" value="1"/>
</dbReference>
<comment type="caution">
    <text evidence="3">The sequence shown here is derived from an EMBL/GenBank/DDBJ whole genome shotgun (WGS) entry which is preliminary data.</text>
</comment>
<feature type="domain" description="ATPase F1/V1/A1 complex alpha/beta subunit nucleotide-binding" evidence="2">
    <location>
        <begin position="257"/>
        <end position="389"/>
    </location>
</feature>
<accession>A0AAD3HEX9</accession>
<dbReference type="Proteomes" id="UP001054902">
    <property type="component" value="Unassembled WGS sequence"/>
</dbReference>
<dbReference type="AlphaFoldDB" id="A0AAD3HEX9"/>
<dbReference type="Gene3D" id="3.40.50.12240">
    <property type="match status" value="1"/>
</dbReference>
<dbReference type="Gene3D" id="3.40.50.300">
    <property type="entry name" value="P-loop containing nucleotide triphosphate hydrolases"/>
    <property type="match status" value="1"/>
</dbReference>
<dbReference type="SUPFAM" id="SSF52540">
    <property type="entry name" value="P-loop containing nucleoside triphosphate hydrolases"/>
    <property type="match status" value="1"/>
</dbReference>
<dbReference type="InterPro" id="IPR027417">
    <property type="entry name" value="P-loop_NTPase"/>
</dbReference>
<dbReference type="EMBL" id="BLLK01000069">
    <property type="protein sequence ID" value="GFH60649.1"/>
    <property type="molecule type" value="Genomic_DNA"/>
</dbReference>
<keyword evidence="4" id="KW-1185">Reference proteome</keyword>
<dbReference type="InterPro" id="IPR005294">
    <property type="entry name" value="ATP_synth_F1_asu"/>
</dbReference>
<evidence type="ECO:0000256" key="1">
    <source>
        <dbReference type="ARBA" id="ARBA00008936"/>
    </source>
</evidence>
<dbReference type="InterPro" id="IPR000194">
    <property type="entry name" value="ATPase_F1/V1/A1_a/bsu_nucl-bd"/>
</dbReference>
<dbReference type="GO" id="GO:0046933">
    <property type="term" value="F:proton-transporting ATP synthase activity, rotational mechanism"/>
    <property type="evidence" value="ECO:0007669"/>
    <property type="project" value="InterPro"/>
</dbReference>
<dbReference type="PANTHER" id="PTHR48082">
    <property type="entry name" value="ATP SYNTHASE SUBUNIT ALPHA, MITOCHONDRIAL"/>
    <property type="match status" value="1"/>
</dbReference>
<dbReference type="GO" id="GO:0043531">
    <property type="term" value="F:ADP binding"/>
    <property type="evidence" value="ECO:0007669"/>
    <property type="project" value="TreeGrafter"/>
</dbReference>
<evidence type="ECO:0000313" key="4">
    <source>
        <dbReference type="Proteomes" id="UP001054902"/>
    </source>
</evidence>
<evidence type="ECO:0000259" key="2">
    <source>
        <dbReference type="Pfam" id="PF00006"/>
    </source>
</evidence>
<reference evidence="3 4" key="1">
    <citation type="journal article" date="2021" name="Sci. Rep.">
        <title>The genome of the diatom Chaetoceros tenuissimus carries an ancient integrated fragment of an extant virus.</title>
        <authorList>
            <person name="Hongo Y."/>
            <person name="Kimura K."/>
            <person name="Takaki Y."/>
            <person name="Yoshida Y."/>
            <person name="Baba S."/>
            <person name="Kobayashi G."/>
            <person name="Nagasaki K."/>
            <person name="Hano T."/>
            <person name="Tomaru Y."/>
        </authorList>
    </citation>
    <scope>NUCLEOTIDE SEQUENCE [LARGE SCALE GENOMIC DNA]</scope>
    <source>
        <strain evidence="3 4">NIES-3715</strain>
    </source>
</reference>
<dbReference type="GO" id="GO:0045259">
    <property type="term" value="C:proton-transporting ATP synthase complex"/>
    <property type="evidence" value="ECO:0007669"/>
    <property type="project" value="InterPro"/>
</dbReference>
<comment type="similarity">
    <text evidence="1">Belongs to the ATPase alpha/beta chains family.</text>
</comment>
<gene>
    <name evidence="3" type="ORF">CTEN210_17125</name>
</gene>
<evidence type="ECO:0000313" key="3">
    <source>
        <dbReference type="EMBL" id="GFH60649.1"/>
    </source>
</evidence>
<proteinExistence type="inferred from homology"/>
<organism evidence="3 4">
    <name type="scientific">Chaetoceros tenuissimus</name>
    <dbReference type="NCBI Taxonomy" id="426638"/>
    <lineage>
        <taxon>Eukaryota</taxon>
        <taxon>Sar</taxon>
        <taxon>Stramenopiles</taxon>
        <taxon>Ochrophyta</taxon>
        <taxon>Bacillariophyta</taxon>
        <taxon>Coscinodiscophyceae</taxon>
        <taxon>Chaetocerotophycidae</taxon>
        <taxon>Chaetocerotales</taxon>
        <taxon>Chaetocerotaceae</taxon>
        <taxon>Chaetoceros</taxon>
    </lineage>
</organism>
<protein>
    <recommendedName>
        <fullName evidence="2">ATPase F1/V1/A1 complex alpha/beta subunit nucleotide-binding domain-containing protein</fullName>
    </recommendedName>
</protein>
<sequence>MVHFRTISTSIAAASTVSAFSMLRTEAFVPSPTISNFVAQNQHAYYSSLQTKLSASVVDEVDMKGDDSPIPKDEPKIVATADIHSFIPSPNGKAGIMAIKVREEDLDVNTVVSVAATIDVDKKSSETGMFGGIASQAQSAVKKKSQNNLQGEDFIGKAVVFPNGERGTVIAQRPPMAFIMCDFASVENQDAKVSILGTRSFIPVSEKLFGSVIDCYGNPLEPDSEVDGNSDVFDRAIFAPIPKVSDIALINKPLLTGTAMVDALAPIGKGQNMLIVGQDTGVGQRDLVIGAIKTQLKQKDGAKCIYAITSNCDKEREEVLSKMKEAGILDDIVVVSARNTHGSDIDEKKCPTDSAEAITVAAAACSIGEGLALAKGIDSFVVVDDIDQHKTFWDWTTRILIDIYGVDAVVKDDRDGGASSEMRGFYSSLIQRAVQFNKKNGGGSMTLALLTNLEGQFGGADDESTVFSPDDFAESSEKVKQRIAILEKKNIPLTPENLRKIQIPLPVASDSEKQRRIALQHTDDLISMSDGQIWLDEKLYNQGQRPALDAQRSITRVGIGADTVSRADAPAMRGLAGGLRFDFAQADSLDGAGANSGADKQILKKKAYLLAMHQEAGDERTLSENAVALLAASLRVLDETIQNGGEAGTELGQNTMRSLLEHVNNAAPDALSEIDNSLDLSDSVRTELEKVIKEHFA</sequence>
<name>A0AAD3HEX9_9STRA</name>
<dbReference type="GO" id="GO:0005524">
    <property type="term" value="F:ATP binding"/>
    <property type="evidence" value="ECO:0007669"/>
    <property type="project" value="InterPro"/>
</dbReference>